<evidence type="ECO:0000313" key="2">
    <source>
        <dbReference type="EMBL" id="MBA2863982.1"/>
    </source>
</evidence>
<dbReference type="InterPro" id="IPR015947">
    <property type="entry name" value="PUA-like_sf"/>
</dbReference>
<dbReference type="Pfam" id="PF04266">
    <property type="entry name" value="ASCH"/>
    <property type="match status" value="1"/>
</dbReference>
<evidence type="ECO:0000259" key="1">
    <source>
        <dbReference type="SMART" id="SM01022"/>
    </source>
</evidence>
<dbReference type="SUPFAM" id="SSF88697">
    <property type="entry name" value="PUA domain-like"/>
    <property type="match status" value="1"/>
</dbReference>
<dbReference type="Proteomes" id="UP000567099">
    <property type="component" value="Unassembled WGS sequence"/>
</dbReference>
<dbReference type="EMBL" id="JACDUO010000001">
    <property type="protein sequence ID" value="MBA2863982.1"/>
    <property type="molecule type" value="Genomic_DNA"/>
</dbReference>
<proteinExistence type="predicted"/>
<feature type="domain" description="ASCH" evidence="1">
    <location>
        <begin position="9"/>
        <end position="102"/>
    </location>
</feature>
<organism evidence="2 3">
    <name type="scientific">Methanococcus maripaludis</name>
    <name type="common">Methanococcus deltae</name>
    <dbReference type="NCBI Taxonomy" id="39152"/>
    <lineage>
        <taxon>Archaea</taxon>
        <taxon>Methanobacteriati</taxon>
        <taxon>Methanobacteriota</taxon>
        <taxon>Methanomada group</taxon>
        <taxon>Methanococci</taxon>
        <taxon>Methanococcales</taxon>
        <taxon>Methanococcaceae</taxon>
        <taxon>Methanococcus</taxon>
    </lineage>
</organism>
<gene>
    <name evidence="2" type="ORF">HNP94_000982</name>
</gene>
<evidence type="ECO:0000313" key="3">
    <source>
        <dbReference type="Proteomes" id="UP000567099"/>
    </source>
</evidence>
<dbReference type="Gene3D" id="2.30.130.30">
    <property type="entry name" value="Hypothetical protein"/>
    <property type="match status" value="1"/>
</dbReference>
<dbReference type="AlphaFoldDB" id="A0A7J9PL91"/>
<reference evidence="2 3" key="1">
    <citation type="submission" date="2020-07" db="EMBL/GenBank/DDBJ databases">
        <title>Genomic Encyclopedia of Type Strains, Phase IV (KMG-V): Genome sequencing to study the core and pangenomes of soil and plant-associated prokaryotes.</title>
        <authorList>
            <person name="Whitman W."/>
        </authorList>
    </citation>
    <scope>NUCLEOTIDE SEQUENCE [LARGE SCALE GENOMIC DNA]</scope>
    <source>
        <strain evidence="2 3">C13</strain>
    </source>
</reference>
<dbReference type="RefSeq" id="WP_181504967.1">
    <property type="nucleotide sequence ID" value="NZ_JACDUO010000001.1"/>
</dbReference>
<dbReference type="InterPro" id="IPR007374">
    <property type="entry name" value="ASCH_domain"/>
</dbReference>
<comment type="caution">
    <text evidence="2">The sequence shown here is derived from an EMBL/GenBank/DDBJ whole genome shotgun (WGS) entry which is preliminary data.</text>
</comment>
<dbReference type="SMART" id="SM01022">
    <property type="entry name" value="ASCH"/>
    <property type="match status" value="1"/>
</dbReference>
<accession>A0A7J9PL91</accession>
<sequence>MRIPDQILLSIKPIFAERIKEGKKTVEIRRMFHADPGDSIFIYESKPVQRITARFKVEKVIHYLPDKLWDLTKDVNGLSKEEFDSYCTKPGMYVAVYIKDLEVFETPINPYKLENFRPPQNYKKFDTELLYV</sequence>
<name>A0A7J9PL91_METMI</name>
<protein>
    <submittedName>
        <fullName evidence="2">Putative transcriptional regulator</fullName>
    </submittedName>
</protein>